<keyword evidence="3" id="KW-1185">Reference proteome</keyword>
<evidence type="ECO:0000256" key="1">
    <source>
        <dbReference type="SAM" id="Phobius"/>
    </source>
</evidence>
<evidence type="ECO:0000313" key="3">
    <source>
        <dbReference type="Proteomes" id="UP000516013"/>
    </source>
</evidence>
<sequence length="50" mass="5866">MYASVTYNITAIRVIARGAKRENLWVVKVAIPIIYHFIILAENTERKKYQ</sequence>
<keyword evidence="1" id="KW-0472">Membrane</keyword>
<keyword evidence="1" id="KW-0812">Transmembrane</keyword>
<feature type="transmembrane region" description="Helical" evidence="1">
    <location>
        <begin position="24"/>
        <end position="41"/>
    </location>
</feature>
<evidence type="ECO:0000313" key="2">
    <source>
        <dbReference type="EMBL" id="QNP28545.1"/>
    </source>
</evidence>
<dbReference type="RefSeq" id="WP_187705379.1">
    <property type="nucleotide sequence ID" value="NZ_CP060822.1"/>
</dbReference>
<dbReference type="AlphaFoldDB" id="A0A7H0EXM9"/>
<proteinExistence type="predicted"/>
<organism evidence="2 3">
    <name type="scientific">Cylindrospermopsis curvispora GIHE-G1</name>
    <dbReference type="NCBI Taxonomy" id="2666332"/>
    <lineage>
        <taxon>Bacteria</taxon>
        <taxon>Bacillati</taxon>
        <taxon>Cyanobacteriota</taxon>
        <taxon>Cyanophyceae</taxon>
        <taxon>Nostocales</taxon>
        <taxon>Aphanizomenonaceae</taxon>
        <taxon>Cylindrospermopsis</taxon>
    </lineage>
</organism>
<protein>
    <submittedName>
        <fullName evidence="2">Uncharacterized protein</fullName>
    </submittedName>
</protein>
<reference evidence="2 3" key="1">
    <citation type="submission" date="2020-08" db="EMBL/GenBank/DDBJ databases">
        <title>Complete genome sequence of Raphidiopsis curvispora isolated from drinking water reservoir in South Korea.</title>
        <authorList>
            <person name="Jeong J."/>
        </authorList>
    </citation>
    <scope>NUCLEOTIDE SEQUENCE [LARGE SCALE GENOMIC DNA]</scope>
    <source>
        <strain evidence="2 3">GIHE-G1</strain>
    </source>
</reference>
<keyword evidence="1" id="KW-1133">Transmembrane helix</keyword>
<accession>A0A7H0EXM9</accession>
<dbReference type="KEGG" id="ccur:IAR63_11565"/>
<gene>
    <name evidence="2" type="ORF">IAR63_11565</name>
</gene>
<dbReference type="Proteomes" id="UP000516013">
    <property type="component" value="Chromosome"/>
</dbReference>
<name>A0A7H0EXM9_9CYAN</name>
<dbReference type="EMBL" id="CP060822">
    <property type="protein sequence ID" value="QNP28545.1"/>
    <property type="molecule type" value="Genomic_DNA"/>
</dbReference>